<feature type="transmembrane region" description="Helical" evidence="1">
    <location>
        <begin position="12"/>
        <end position="32"/>
    </location>
</feature>
<protein>
    <recommendedName>
        <fullName evidence="4">CASP-like protein</fullName>
    </recommendedName>
</protein>
<evidence type="ECO:0000313" key="2">
    <source>
        <dbReference type="EMBL" id="CAD6343340.1"/>
    </source>
</evidence>
<dbReference type="Proteomes" id="UP000604825">
    <property type="component" value="Unassembled WGS sequence"/>
</dbReference>
<gene>
    <name evidence="2" type="ORF">NCGR_LOCUS67438</name>
</gene>
<feature type="transmembrane region" description="Helical" evidence="1">
    <location>
        <begin position="100"/>
        <end position="124"/>
    </location>
</feature>
<sequence>MMYYGRYGVGVNAFVCFYSIAQAFAEILRLVWPASMPRSTSGYSCSLFLDQAGTCILASRYIYLPVLAYLLISASSAAASRNRLWALRHGEDQFDGKINIALWFSFLGFLALSANALISMANLFSRI</sequence>
<keyword evidence="1" id="KW-0472">Membrane</keyword>
<accession>A0A811SRZ9</accession>
<keyword evidence="3" id="KW-1185">Reference proteome</keyword>
<proteinExistence type="predicted"/>
<dbReference type="EMBL" id="CAJGYO010000746">
    <property type="protein sequence ID" value="CAD6343340.1"/>
    <property type="molecule type" value="Genomic_DNA"/>
</dbReference>
<evidence type="ECO:0008006" key="4">
    <source>
        <dbReference type="Google" id="ProtNLM"/>
    </source>
</evidence>
<dbReference type="PANTHER" id="PTHR33573:SF35">
    <property type="entry name" value="CASP-LIKE PROTEIN 4U1"/>
    <property type="match status" value="1"/>
</dbReference>
<comment type="caution">
    <text evidence="2">The sequence shown here is derived from an EMBL/GenBank/DDBJ whole genome shotgun (WGS) entry which is preliminary data.</text>
</comment>
<organism evidence="2 3">
    <name type="scientific">Miscanthus lutarioriparius</name>
    <dbReference type="NCBI Taxonomy" id="422564"/>
    <lineage>
        <taxon>Eukaryota</taxon>
        <taxon>Viridiplantae</taxon>
        <taxon>Streptophyta</taxon>
        <taxon>Embryophyta</taxon>
        <taxon>Tracheophyta</taxon>
        <taxon>Spermatophyta</taxon>
        <taxon>Magnoliopsida</taxon>
        <taxon>Liliopsida</taxon>
        <taxon>Poales</taxon>
        <taxon>Poaceae</taxon>
        <taxon>PACMAD clade</taxon>
        <taxon>Panicoideae</taxon>
        <taxon>Andropogonodae</taxon>
        <taxon>Andropogoneae</taxon>
        <taxon>Saccharinae</taxon>
        <taxon>Miscanthus</taxon>
    </lineage>
</organism>
<keyword evidence="1" id="KW-1133">Transmembrane helix</keyword>
<evidence type="ECO:0000313" key="3">
    <source>
        <dbReference type="Proteomes" id="UP000604825"/>
    </source>
</evidence>
<evidence type="ECO:0000256" key="1">
    <source>
        <dbReference type="SAM" id="Phobius"/>
    </source>
</evidence>
<dbReference type="OrthoDB" id="691305at2759"/>
<feature type="transmembrane region" description="Helical" evidence="1">
    <location>
        <begin position="61"/>
        <end position="80"/>
    </location>
</feature>
<reference evidence="2" key="1">
    <citation type="submission" date="2020-10" db="EMBL/GenBank/DDBJ databases">
        <authorList>
            <person name="Han B."/>
            <person name="Lu T."/>
            <person name="Zhao Q."/>
            <person name="Huang X."/>
            <person name="Zhao Y."/>
        </authorList>
    </citation>
    <scope>NUCLEOTIDE SEQUENCE</scope>
</reference>
<name>A0A811SRZ9_9POAL</name>
<dbReference type="AlphaFoldDB" id="A0A811SRZ9"/>
<dbReference type="PANTHER" id="PTHR33573">
    <property type="entry name" value="CASP-LIKE PROTEIN 4A4"/>
    <property type="match status" value="1"/>
</dbReference>
<keyword evidence="1" id="KW-0812">Transmembrane</keyword>